<dbReference type="AlphaFoldDB" id="A0A378QS99"/>
<dbReference type="Proteomes" id="UP000254618">
    <property type="component" value="Unassembled WGS sequence"/>
</dbReference>
<keyword evidence="1" id="KW-1133">Transmembrane helix</keyword>
<dbReference type="EMBL" id="UGQF01000001">
    <property type="protein sequence ID" value="STZ03745.1"/>
    <property type="molecule type" value="Genomic_DNA"/>
</dbReference>
<keyword evidence="1" id="KW-0812">Transmembrane</keyword>
<feature type="transmembrane region" description="Helical" evidence="1">
    <location>
        <begin position="6"/>
        <end position="24"/>
    </location>
</feature>
<gene>
    <name evidence="2" type="ORF">NCTC11012_02000</name>
</gene>
<organism evidence="2 3">
    <name type="scientific">Moraxella equi</name>
    <dbReference type="NCBI Taxonomy" id="60442"/>
    <lineage>
        <taxon>Bacteria</taxon>
        <taxon>Pseudomonadati</taxon>
        <taxon>Pseudomonadota</taxon>
        <taxon>Gammaproteobacteria</taxon>
        <taxon>Moraxellales</taxon>
        <taxon>Moraxellaceae</taxon>
        <taxon>Moraxella</taxon>
    </lineage>
</organism>
<proteinExistence type="predicted"/>
<keyword evidence="1" id="KW-0472">Membrane</keyword>
<protein>
    <submittedName>
        <fullName evidence="2">Uncharacterized protein</fullName>
    </submittedName>
</protein>
<evidence type="ECO:0000313" key="2">
    <source>
        <dbReference type="EMBL" id="STZ03745.1"/>
    </source>
</evidence>
<evidence type="ECO:0000256" key="1">
    <source>
        <dbReference type="SAM" id="Phobius"/>
    </source>
</evidence>
<sequence>MMSERWLAHHWVMIIWAYQPFMILKKQIVHQGDLLFLIKLNLQLLVNLNNF</sequence>
<accession>A0A378QS99</accession>
<evidence type="ECO:0000313" key="3">
    <source>
        <dbReference type="Proteomes" id="UP000254618"/>
    </source>
</evidence>
<name>A0A378QS99_9GAMM</name>
<reference evidence="2 3" key="1">
    <citation type="submission" date="2018-06" db="EMBL/GenBank/DDBJ databases">
        <authorList>
            <consortium name="Pathogen Informatics"/>
            <person name="Doyle S."/>
        </authorList>
    </citation>
    <scope>NUCLEOTIDE SEQUENCE [LARGE SCALE GENOMIC DNA]</scope>
    <source>
        <strain evidence="2 3">NCTC11012</strain>
    </source>
</reference>